<dbReference type="EMBL" id="CP021965">
    <property type="protein sequence ID" value="AWV35558.1"/>
    <property type="molecule type" value="Genomic_DNA"/>
</dbReference>
<organism evidence="3 4">
    <name type="scientific">Paenibacillus odorifer</name>
    <dbReference type="NCBI Taxonomy" id="189426"/>
    <lineage>
        <taxon>Bacteria</taxon>
        <taxon>Bacillati</taxon>
        <taxon>Bacillota</taxon>
        <taxon>Bacilli</taxon>
        <taxon>Bacillales</taxon>
        <taxon>Paenibacillaceae</taxon>
        <taxon>Paenibacillus</taxon>
    </lineage>
</organism>
<protein>
    <recommendedName>
        <fullName evidence="5">ABC transporter substrate-binding protein</fullName>
    </recommendedName>
</protein>
<name>A0AAD0KQI8_9BACL</name>
<dbReference type="Gene3D" id="2.60.120.260">
    <property type="entry name" value="Galactose-binding domain-like"/>
    <property type="match status" value="2"/>
</dbReference>
<dbReference type="Pfam" id="PF01547">
    <property type="entry name" value="SBP_bac_1"/>
    <property type="match status" value="1"/>
</dbReference>
<keyword evidence="2" id="KW-0472">Membrane</keyword>
<sequence length="1005" mass="114710">MGGDRCVLRILRKYKISLLLLVLLGVSLVWWNQSRGFDNSAMDGIPVYADVDESSILESDSVNSKLEASYLSYYEEKQQDGAKDSSDFTLAIPSADYKAISSEGTEVMTDLGGKPGKVLALKAEDSWVEYKFTVPADGLYQMGMEYYALPGKRSSIIRSVKIDGEYLFSQVKKMEFQRMWKESAEPWLDNQGNEFNPKREEVTGWQYREFRDAEARTADPFRFYLSKGEHTVKLEAIREPAALSELRIFSPEPLPTYAEVKQEYENKGYKPVQNQVIKIQAEESSLRSDPTLKRIEDREPLTEPFNKDAIVLNSFGGVGWRTGGQWAEWDFEIPESGLYNIAIRYGQWFLNGIPVERRIMIDGEVPFQELNALKFPYKAEWQVNKLGNEDGEYFFYLEQGKHTLRMEVQVSGVGGMIEAVLNTTHKMSLLGREITQVTGTNPDPNGDWQLEQNIPNLVPRLHLMARTLDDAVQDMYAFGVADGSSELSTLYEARDRFLEMAKDTSSIPGRLQQFTDLQSSLGLWVNGLMKQSIVMDYIEVKSEDQPWPKDAAPWYTRVGTMTYDFFSSFTKDYSGIGNTYKNEKVLDVWISRGRDWAEIIKQMVDEDFTPNTGIKVNVNIIPTLAADQKQILLLANTAGLAPDVALGVEGEVPIDFAVRNSLVNLNEFSDYQEVAERFRAGALIPYKYDNGDFALPENQNFTMLFYRKDIMAQLGISEKDIPNTWQEVMELIPVLQQNGMDFYYPHAPNNPSLAINEFAPFLFQYGGDFYKNNGMLSDLDSPEALTAMKMWTGLFTNYKLQKQADFYNRFRSGEMPIGVADYSTYILLSTAAPELTGWWGMKPMPGIEQADGQINRSTGGLAQTGIIFKDTDMKEESWEFLKWWTSADAQENFGSELESLLGVEARWNTANVEALKRLPWQQDDIDAIMEQWEWFKEREVVLGGYYTTRHIANIWNEIVLNGKFPREAMEQGVREINKELSKKREEFGIETSQTSSAKEKEVRNE</sequence>
<dbReference type="InterPro" id="IPR006059">
    <property type="entry name" value="SBP"/>
</dbReference>
<evidence type="ECO:0000256" key="2">
    <source>
        <dbReference type="SAM" id="Phobius"/>
    </source>
</evidence>
<dbReference type="AlphaFoldDB" id="A0AAD0KQI8"/>
<dbReference type="SUPFAM" id="SSF49785">
    <property type="entry name" value="Galactose-binding domain-like"/>
    <property type="match status" value="1"/>
</dbReference>
<dbReference type="Proteomes" id="UP000249163">
    <property type="component" value="Chromosome"/>
</dbReference>
<dbReference type="InterPro" id="IPR050490">
    <property type="entry name" value="Bact_solute-bd_prot1"/>
</dbReference>
<evidence type="ECO:0000313" key="3">
    <source>
        <dbReference type="EMBL" id="AWV35558.1"/>
    </source>
</evidence>
<dbReference type="PANTHER" id="PTHR43649">
    <property type="entry name" value="ARABINOSE-BINDING PROTEIN-RELATED"/>
    <property type="match status" value="1"/>
</dbReference>
<feature type="transmembrane region" description="Helical" evidence="2">
    <location>
        <begin position="14"/>
        <end position="31"/>
    </location>
</feature>
<accession>A0AAD0KQI8</accession>
<evidence type="ECO:0000313" key="4">
    <source>
        <dbReference type="Proteomes" id="UP000249163"/>
    </source>
</evidence>
<keyword evidence="2" id="KW-1133">Transmembrane helix</keyword>
<dbReference type="InterPro" id="IPR008979">
    <property type="entry name" value="Galactose-bd-like_sf"/>
</dbReference>
<evidence type="ECO:0008006" key="5">
    <source>
        <dbReference type="Google" id="ProtNLM"/>
    </source>
</evidence>
<keyword evidence="2" id="KW-0812">Transmembrane</keyword>
<dbReference type="PANTHER" id="PTHR43649:SF27">
    <property type="entry name" value="EXTRACELLULAR SOLUTE-BINDING PROTEIN FAMILY 1"/>
    <property type="match status" value="1"/>
</dbReference>
<dbReference type="Gene3D" id="3.40.190.10">
    <property type="entry name" value="Periplasmic binding protein-like II"/>
    <property type="match status" value="1"/>
</dbReference>
<proteinExistence type="predicted"/>
<feature type="region of interest" description="Disordered" evidence="1">
    <location>
        <begin position="985"/>
        <end position="1005"/>
    </location>
</feature>
<dbReference type="SUPFAM" id="SSF53850">
    <property type="entry name" value="Periplasmic binding protein-like II"/>
    <property type="match status" value="1"/>
</dbReference>
<reference evidence="3 4" key="1">
    <citation type="submission" date="2017-06" db="EMBL/GenBank/DDBJ databases">
        <title>Complete genome sequence of Paenibacillus odorifer CBA7130.</title>
        <authorList>
            <person name="Nam Y.-D."/>
            <person name="Kang J."/>
            <person name="Chung W.-H."/>
        </authorList>
    </citation>
    <scope>NUCLEOTIDE SEQUENCE [LARGE SCALE GENOMIC DNA]</scope>
    <source>
        <strain evidence="3 4">CBA7130</strain>
    </source>
</reference>
<gene>
    <name evidence="3" type="ORF">CD191_24605</name>
</gene>
<evidence type="ECO:0000256" key="1">
    <source>
        <dbReference type="SAM" id="MobiDB-lite"/>
    </source>
</evidence>